<gene>
    <name evidence="10" type="ORF">OESDEN_01706</name>
</gene>
<dbReference type="InterPro" id="IPR002300">
    <property type="entry name" value="aa-tRNA-synth_Ia"/>
</dbReference>
<dbReference type="AlphaFoldDB" id="A0A0B1TL70"/>
<evidence type="ECO:0000313" key="11">
    <source>
        <dbReference type="Proteomes" id="UP000053660"/>
    </source>
</evidence>
<name>A0A0B1TL70_OESDE</name>
<evidence type="ECO:0000256" key="8">
    <source>
        <dbReference type="ARBA" id="ARBA00029936"/>
    </source>
</evidence>
<reference evidence="10 11" key="1">
    <citation type="submission" date="2014-03" db="EMBL/GenBank/DDBJ databases">
        <title>Draft genome of the hookworm Oesophagostomum dentatum.</title>
        <authorList>
            <person name="Mitreva M."/>
        </authorList>
    </citation>
    <scope>NUCLEOTIDE SEQUENCE [LARGE SCALE GENOMIC DNA]</scope>
    <source>
        <strain evidence="10 11">OD-Hann</strain>
    </source>
</reference>
<feature type="domain" description="Aminoacyl-tRNA synthetase class Ia" evidence="9">
    <location>
        <begin position="8"/>
        <end position="30"/>
    </location>
</feature>
<dbReference type="EMBL" id="KN549330">
    <property type="protein sequence ID" value="KHJ98303.1"/>
    <property type="molecule type" value="Genomic_DNA"/>
</dbReference>
<accession>A0A0B1TL70</accession>
<keyword evidence="3" id="KW-0436">Ligase</keyword>
<evidence type="ECO:0000256" key="2">
    <source>
        <dbReference type="ARBA" id="ARBA00013169"/>
    </source>
</evidence>
<keyword evidence="4" id="KW-0547">Nucleotide-binding</keyword>
<evidence type="ECO:0000256" key="6">
    <source>
        <dbReference type="ARBA" id="ARBA00022917"/>
    </source>
</evidence>
<proteinExistence type="inferred from homology"/>
<organism evidence="10 11">
    <name type="scientific">Oesophagostomum dentatum</name>
    <name type="common">Nodular worm</name>
    <dbReference type="NCBI Taxonomy" id="61180"/>
    <lineage>
        <taxon>Eukaryota</taxon>
        <taxon>Metazoa</taxon>
        <taxon>Ecdysozoa</taxon>
        <taxon>Nematoda</taxon>
        <taxon>Chromadorea</taxon>
        <taxon>Rhabditida</taxon>
        <taxon>Rhabditina</taxon>
        <taxon>Rhabditomorpha</taxon>
        <taxon>Strongyloidea</taxon>
        <taxon>Strongylidae</taxon>
        <taxon>Oesophagostomum</taxon>
    </lineage>
</organism>
<dbReference type="OrthoDB" id="629407at2759"/>
<evidence type="ECO:0000256" key="5">
    <source>
        <dbReference type="ARBA" id="ARBA00022840"/>
    </source>
</evidence>
<dbReference type="GO" id="GO:0006438">
    <property type="term" value="P:valyl-tRNA aminoacylation"/>
    <property type="evidence" value="ECO:0007669"/>
    <property type="project" value="InterPro"/>
</dbReference>
<evidence type="ECO:0000313" key="10">
    <source>
        <dbReference type="EMBL" id="KHJ98303.1"/>
    </source>
</evidence>
<dbReference type="InterPro" id="IPR014729">
    <property type="entry name" value="Rossmann-like_a/b/a_fold"/>
</dbReference>
<protein>
    <recommendedName>
        <fullName evidence="2">valine--tRNA ligase</fullName>
        <ecNumber evidence="2">6.1.1.9</ecNumber>
    </recommendedName>
    <alternativeName>
        <fullName evidence="8">Valyl-tRNA synthetase</fullName>
    </alternativeName>
</protein>
<evidence type="ECO:0000256" key="3">
    <source>
        <dbReference type="ARBA" id="ARBA00022598"/>
    </source>
</evidence>
<dbReference type="PANTHER" id="PTHR11946:SF109">
    <property type="entry name" value="VALINE--TRNA LIGASE"/>
    <property type="match status" value="1"/>
</dbReference>
<evidence type="ECO:0000256" key="7">
    <source>
        <dbReference type="ARBA" id="ARBA00023146"/>
    </source>
</evidence>
<dbReference type="Gene3D" id="3.40.50.620">
    <property type="entry name" value="HUPs"/>
    <property type="match status" value="1"/>
</dbReference>
<dbReference type="Pfam" id="PF00133">
    <property type="entry name" value="tRNA-synt_1"/>
    <property type="match status" value="2"/>
</dbReference>
<keyword evidence="11" id="KW-1185">Reference proteome</keyword>
<dbReference type="EC" id="6.1.1.9" evidence="2"/>
<sequence length="408" mass="45601">MCETIGFSDWCILRQLWWGHRIPAYFVAVTDGKIFIVFQVYLHAMIRDAHGRKMSKSLGNVIDPLDVIRGVTLAELNHQLTAGNLDAKELAIAQASQVSDYPKLRRGYQPLALLTSYIPLCTSNQGIVECGTDALRFALLAYTSQGRDISLDVLRVQDYRFFCNKIWQAVRFTLMQLGSEYKARPFADYWLSLSEAVGIPINPYTCLFNIPPRFMISGSTICVTSTWNLLSQQSHQYPFNVEQVEADVAFAVNVIRKVRSLRPDYELTNKTKTDVVYASVGSEDDHRCLTLLIPLTETLASSNKVEVLLHSTVTPESIPSGCAHVTILSRCSVDIGLQGIINVERELVKLVGKKEKNEALVAELLQQEGRPDYEEKVPLPVRVANTEKKEALLVEMKSIEAAIAAFSG</sequence>
<comment type="similarity">
    <text evidence="1">Belongs to the class-I aminoacyl-tRNA synthetase family.</text>
</comment>
<dbReference type="InterPro" id="IPR002303">
    <property type="entry name" value="Valyl-tRNA_ligase"/>
</dbReference>
<evidence type="ECO:0000256" key="4">
    <source>
        <dbReference type="ARBA" id="ARBA00022741"/>
    </source>
</evidence>
<keyword evidence="5" id="KW-0067">ATP-binding</keyword>
<evidence type="ECO:0000259" key="9">
    <source>
        <dbReference type="Pfam" id="PF00133"/>
    </source>
</evidence>
<dbReference type="SUPFAM" id="SSF52374">
    <property type="entry name" value="Nucleotidylyl transferase"/>
    <property type="match status" value="1"/>
</dbReference>
<dbReference type="Gene3D" id="1.10.730.10">
    <property type="entry name" value="Isoleucyl-tRNA Synthetase, Domain 1"/>
    <property type="match status" value="1"/>
</dbReference>
<keyword evidence="6" id="KW-0648">Protein biosynthesis</keyword>
<dbReference type="Proteomes" id="UP000053660">
    <property type="component" value="Unassembled WGS sequence"/>
</dbReference>
<dbReference type="PANTHER" id="PTHR11946">
    <property type="entry name" value="VALYL-TRNA SYNTHETASES"/>
    <property type="match status" value="1"/>
</dbReference>
<evidence type="ECO:0000256" key="1">
    <source>
        <dbReference type="ARBA" id="ARBA00005594"/>
    </source>
</evidence>
<feature type="domain" description="Aminoacyl-tRNA synthetase class Ia" evidence="9">
    <location>
        <begin position="39"/>
        <end position="152"/>
    </location>
</feature>
<dbReference type="GO" id="GO:0005829">
    <property type="term" value="C:cytosol"/>
    <property type="evidence" value="ECO:0007669"/>
    <property type="project" value="TreeGrafter"/>
</dbReference>
<keyword evidence="7" id="KW-0030">Aminoacyl-tRNA synthetase</keyword>
<dbReference type="GO" id="GO:0004832">
    <property type="term" value="F:valine-tRNA ligase activity"/>
    <property type="evidence" value="ECO:0007669"/>
    <property type="project" value="UniProtKB-EC"/>
</dbReference>
<dbReference type="GO" id="GO:0005524">
    <property type="term" value="F:ATP binding"/>
    <property type="evidence" value="ECO:0007669"/>
    <property type="project" value="UniProtKB-KW"/>
</dbReference>